<sequence length="141" mass="15726">MAEESKNMRENGGILDRVIFSTRTGVSADLAYLDELIASNPRYSKYVPGVGYKAYVGSWEPVKNPDAIYIKIDDDVVFIEDGAIPALVKRLDENPQYFAVSANVVNNPALSWVHYGLGVYEPFWPVSLPFYDSGPLEFSLL</sequence>
<protein>
    <recommendedName>
        <fullName evidence="3">Hexosyltransferase</fullName>
    </recommendedName>
</protein>
<name>A0A084G0B0_PSEDA</name>
<reference evidence="1 2" key="1">
    <citation type="journal article" date="2014" name="Genome Announc.">
        <title>Draft genome sequence of the pathogenic fungus Scedosporium apiospermum.</title>
        <authorList>
            <person name="Vandeputte P."/>
            <person name="Ghamrawi S."/>
            <person name="Rechenmann M."/>
            <person name="Iltis A."/>
            <person name="Giraud S."/>
            <person name="Fleury M."/>
            <person name="Thornton C."/>
            <person name="Delhaes L."/>
            <person name="Meyer W."/>
            <person name="Papon N."/>
            <person name="Bouchara J.P."/>
        </authorList>
    </citation>
    <scope>NUCLEOTIDE SEQUENCE [LARGE SCALE GENOMIC DNA]</scope>
    <source>
        <strain evidence="1 2">IHEM 14462</strain>
    </source>
</reference>
<comment type="caution">
    <text evidence="1">The sequence shown here is derived from an EMBL/GenBank/DDBJ whole genome shotgun (WGS) entry which is preliminary data.</text>
</comment>
<dbReference type="HOGENOM" id="CLU_1826412_0_0_1"/>
<dbReference type="RefSeq" id="XP_016640571.1">
    <property type="nucleotide sequence ID" value="XM_016789802.1"/>
</dbReference>
<dbReference type="VEuPathDB" id="FungiDB:SAPIO_CDS8091"/>
<organism evidence="1 2">
    <name type="scientific">Pseudallescheria apiosperma</name>
    <name type="common">Scedosporium apiospermum</name>
    <dbReference type="NCBI Taxonomy" id="563466"/>
    <lineage>
        <taxon>Eukaryota</taxon>
        <taxon>Fungi</taxon>
        <taxon>Dikarya</taxon>
        <taxon>Ascomycota</taxon>
        <taxon>Pezizomycotina</taxon>
        <taxon>Sordariomycetes</taxon>
        <taxon>Hypocreomycetidae</taxon>
        <taxon>Microascales</taxon>
        <taxon>Microascaceae</taxon>
        <taxon>Scedosporium</taxon>
    </lineage>
</organism>
<evidence type="ECO:0008006" key="3">
    <source>
        <dbReference type="Google" id="ProtNLM"/>
    </source>
</evidence>
<evidence type="ECO:0000313" key="1">
    <source>
        <dbReference type="EMBL" id="KEZ40772.1"/>
    </source>
</evidence>
<dbReference type="Proteomes" id="UP000028545">
    <property type="component" value="Unassembled WGS sequence"/>
</dbReference>
<dbReference type="KEGG" id="sapo:SAPIO_CDS8091"/>
<evidence type="ECO:0000313" key="2">
    <source>
        <dbReference type="Proteomes" id="UP000028545"/>
    </source>
</evidence>
<gene>
    <name evidence="1" type="ORF">SAPIO_CDS8091</name>
</gene>
<dbReference type="GeneID" id="27727163"/>
<accession>A0A084G0B0</accession>
<proteinExistence type="predicted"/>
<keyword evidence="2" id="KW-1185">Reference proteome</keyword>
<dbReference type="EMBL" id="JOWA01000120">
    <property type="protein sequence ID" value="KEZ40772.1"/>
    <property type="molecule type" value="Genomic_DNA"/>
</dbReference>
<dbReference type="AlphaFoldDB" id="A0A084G0B0"/>
<dbReference type="OrthoDB" id="5593235at2759"/>